<name>A0A3P1VDS3_9STRE</name>
<dbReference type="Gene3D" id="3.40.50.620">
    <property type="entry name" value="HUPs"/>
    <property type="match status" value="1"/>
</dbReference>
<feature type="transmembrane region" description="Helical" evidence="1">
    <location>
        <begin position="6"/>
        <end position="21"/>
    </location>
</feature>
<evidence type="ECO:0000256" key="1">
    <source>
        <dbReference type="SAM" id="Phobius"/>
    </source>
</evidence>
<evidence type="ECO:0000313" key="3">
    <source>
        <dbReference type="EMBL" id="RRD32344.1"/>
    </source>
</evidence>
<keyword evidence="1" id="KW-1133">Transmembrane helix</keyword>
<dbReference type="GO" id="GO:0043164">
    <property type="term" value="P:Gram-negative-bacterium-type cell wall biogenesis"/>
    <property type="evidence" value="ECO:0007669"/>
    <property type="project" value="TreeGrafter"/>
</dbReference>
<feature type="transmembrane region" description="Helical" evidence="1">
    <location>
        <begin position="28"/>
        <end position="50"/>
    </location>
</feature>
<dbReference type="InterPro" id="IPR003848">
    <property type="entry name" value="DUF218"/>
</dbReference>
<dbReference type="CDD" id="cd06259">
    <property type="entry name" value="YdcF-like"/>
    <property type="match status" value="1"/>
</dbReference>
<dbReference type="AlphaFoldDB" id="A0A3P1VDS3"/>
<protein>
    <recommendedName>
        <fullName evidence="2">DUF218 domain-containing protein</fullName>
    </recommendedName>
</protein>
<feature type="transmembrane region" description="Helical" evidence="1">
    <location>
        <begin position="131"/>
        <end position="150"/>
    </location>
</feature>
<dbReference type="InterPro" id="IPR051599">
    <property type="entry name" value="Cell_Envelope_Assoc"/>
</dbReference>
<dbReference type="RefSeq" id="WP_124775312.1">
    <property type="nucleotide sequence ID" value="NZ_RQZA01000001.1"/>
</dbReference>
<keyword evidence="1" id="KW-0472">Membrane</keyword>
<keyword evidence="1" id="KW-0812">Transmembrane</keyword>
<dbReference type="GO" id="GO:0005886">
    <property type="term" value="C:plasma membrane"/>
    <property type="evidence" value="ECO:0007669"/>
    <property type="project" value="TreeGrafter"/>
</dbReference>
<comment type="caution">
    <text evidence="3">The sequence shown here is derived from an EMBL/GenBank/DDBJ whole genome shotgun (WGS) entry which is preliminary data.</text>
</comment>
<dbReference type="EMBL" id="RQZA01000001">
    <property type="protein sequence ID" value="RRD32344.1"/>
    <property type="molecule type" value="Genomic_DNA"/>
</dbReference>
<dbReference type="Proteomes" id="UP000281771">
    <property type="component" value="Unassembled WGS sequence"/>
</dbReference>
<dbReference type="PANTHER" id="PTHR30336:SF4">
    <property type="entry name" value="ENVELOPE BIOGENESIS FACTOR ELYC"/>
    <property type="match status" value="1"/>
</dbReference>
<feature type="transmembrane region" description="Helical" evidence="1">
    <location>
        <begin position="56"/>
        <end position="84"/>
    </location>
</feature>
<dbReference type="GO" id="GO:0000270">
    <property type="term" value="P:peptidoglycan metabolic process"/>
    <property type="evidence" value="ECO:0007669"/>
    <property type="project" value="TreeGrafter"/>
</dbReference>
<sequence>MPAFIYAFLISLVIFLLFYFLERRSIFLSLFLLNLFIWAGAFILSTGILYRNDILSFLLIMLGVSIILGFMFGPLIFIVMLYVNGFRVLRREGVRFHNFLSLGLALALTIYLFIAPSVTQYIPEDSFWNDLFLYIGLLISYAILVSMLYTTSSFINLVNLFPGKLDYIVVLGAGLNGEKVTPLLASRIDKGISIYKKHPGSKLIMSGGQGADEIISEAEAMRRYAIDQGVEENDIIMENKATNTEENLKYSYALMKPDSRFALVTNYYHVFRALLLARKSGIKCIGYGAKTKFYFSLNAFIREFVGYLVMSRTLHFLILGFISLLYFIIFVISFLYK</sequence>
<gene>
    <name evidence="3" type="ORF">EII38_01010</name>
</gene>
<feature type="transmembrane region" description="Helical" evidence="1">
    <location>
        <begin position="96"/>
        <end position="119"/>
    </location>
</feature>
<evidence type="ECO:0000259" key="2">
    <source>
        <dbReference type="Pfam" id="PF02698"/>
    </source>
</evidence>
<proteinExistence type="predicted"/>
<evidence type="ECO:0000313" key="4">
    <source>
        <dbReference type="Proteomes" id="UP000281771"/>
    </source>
</evidence>
<dbReference type="STRING" id="1123309.GCA_000377005_01410"/>
<dbReference type="Pfam" id="PF02698">
    <property type="entry name" value="DUF218"/>
    <property type="match status" value="1"/>
</dbReference>
<dbReference type="InterPro" id="IPR014729">
    <property type="entry name" value="Rossmann-like_a/b/a_fold"/>
</dbReference>
<reference evidence="3 4" key="1">
    <citation type="submission" date="2018-11" db="EMBL/GenBank/DDBJ databases">
        <title>Genomes From Bacteria Associated with the Canine Oral Cavity: a Test Case for Automated Genome-Based Taxonomic Assignment.</title>
        <authorList>
            <person name="Coil D.A."/>
            <person name="Jospin G."/>
            <person name="Darling A.E."/>
            <person name="Wallis C."/>
            <person name="Davis I.J."/>
            <person name="Harris S."/>
            <person name="Eisen J.A."/>
            <person name="Holcombe L.J."/>
            <person name="O'Flynn C."/>
        </authorList>
    </citation>
    <scope>NUCLEOTIDE SEQUENCE [LARGE SCALE GENOMIC DNA]</scope>
    <source>
        <strain evidence="3 4">OH4621_COT-116</strain>
    </source>
</reference>
<dbReference type="PANTHER" id="PTHR30336">
    <property type="entry name" value="INNER MEMBRANE PROTEIN, PROBABLE PERMEASE"/>
    <property type="match status" value="1"/>
</dbReference>
<feature type="transmembrane region" description="Helical" evidence="1">
    <location>
        <begin position="316"/>
        <end position="336"/>
    </location>
</feature>
<organism evidence="3 4">
    <name type="scientific">Streptococcus minor</name>
    <dbReference type="NCBI Taxonomy" id="229549"/>
    <lineage>
        <taxon>Bacteria</taxon>
        <taxon>Bacillati</taxon>
        <taxon>Bacillota</taxon>
        <taxon>Bacilli</taxon>
        <taxon>Lactobacillales</taxon>
        <taxon>Streptococcaceae</taxon>
        <taxon>Streptococcus</taxon>
    </lineage>
</organism>
<keyword evidence="4" id="KW-1185">Reference proteome</keyword>
<accession>A0A3P1VDS3</accession>
<feature type="domain" description="DUF218" evidence="2">
    <location>
        <begin position="166"/>
        <end position="306"/>
    </location>
</feature>